<name>A0A177E8G4_9BACT</name>
<dbReference type="SUPFAM" id="SSF54631">
    <property type="entry name" value="CBS-domain pair"/>
    <property type="match status" value="1"/>
</dbReference>
<sequence length="241" mass="27425">MLVKEWMTEDPITIEENASIMKAVQMMKEHGMRRLPVVKAGKLVGIITDRDIREATPSKATALDVHELYYLLSEIKVKDVMTPDPIAITPDVTVEYAAVVMLENCISGLPIIDEEKHVLGIITQTDIFKVLIHITGIYYGPWQIAFMLPAQPGLISELVQDIRQWGARIVTVLSAYEGLELERRRVYIRVTGIEEDKFKEMVESLKKNYEVLYWVKDDLSYIPRKGEVSKSQEASKALSKC</sequence>
<protein>
    <recommendedName>
        <fullName evidence="3">CBS domain-containing protein</fullName>
    </recommendedName>
</protein>
<dbReference type="Proteomes" id="UP000076964">
    <property type="component" value="Unassembled WGS sequence"/>
</dbReference>
<dbReference type="STRING" id="1795632.TH606_02510"/>
<dbReference type="SMART" id="SM00116">
    <property type="entry name" value="CBS"/>
    <property type="match status" value="2"/>
</dbReference>
<evidence type="ECO:0000259" key="3">
    <source>
        <dbReference type="PROSITE" id="PS51371"/>
    </source>
</evidence>
<dbReference type="PANTHER" id="PTHR48108">
    <property type="entry name" value="CBS DOMAIN-CONTAINING PROTEIN CBSX2, CHLOROPLASTIC"/>
    <property type="match status" value="1"/>
</dbReference>
<dbReference type="CDD" id="cd04584">
    <property type="entry name" value="CBS_pair_AcuB_like"/>
    <property type="match status" value="1"/>
</dbReference>
<dbReference type="Pfam" id="PF00571">
    <property type="entry name" value="CBS"/>
    <property type="match status" value="2"/>
</dbReference>
<proteinExistence type="predicted"/>
<evidence type="ECO:0000256" key="1">
    <source>
        <dbReference type="ARBA" id="ARBA00022737"/>
    </source>
</evidence>
<dbReference type="EMBL" id="LSFI01000008">
    <property type="protein sequence ID" value="OAG28244.1"/>
    <property type="molecule type" value="Genomic_DNA"/>
</dbReference>
<feature type="domain" description="CBS" evidence="3">
    <location>
        <begin position="81"/>
        <end position="137"/>
    </location>
</feature>
<keyword evidence="1" id="KW-0677">Repeat</keyword>
<keyword evidence="2" id="KW-0129">CBS domain</keyword>
<dbReference type="AlphaFoldDB" id="A0A177E8G4"/>
<accession>A0A177E8G4</accession>
<comment type="caution">
    <text evidence="4">The sequence shown here is derived from an EMBL/GenBank/DDBJ whole genome shotgun (WGS) entry which is preliminary data.</text>
</comment>
<reference evidence="4 5" key="1">
    <citation type="submission" date="2016-02" db="EMBL/GenBank/DDBJ databases">
        <title>Draft genome sequence of Thermodesulfatator sp. S606.</title>
        <authorList>
            <person name="Lai Q."/>
            <person name="Cao J."/>
            <person name="Dupont S."/>
            <person name="Shao Z."/>
            <person name="Jebbar M."/>
            <person name="Alain K."/>
        </authorList>
    </citation>
    <scope>NUCLEOTIDE SEQUENCE [LARGE SCALE GENOMIC DNA]</scope>
    <source>
        <strain evidence="4 5">S606</strain>
    </source>
</reference>
<evidence type="ECO:0000313" key="4">
    <source>
        <dbReference type="EMBL" id="OAG28244.1"/>
    </source>
</evidence>
<keyword evidence="5" id="KW-1185">Reference proteome</keyword>
<dbReference type="OrthoDB" id="9802114at2"/>
<dbReference type="PROSITE" id="PS51371">
    <property type="entry name" value="CBS"/>
    <property type="match status" value="2"/>
</dbReference>
<organism evidence="4 5">
    <name type="scientific">Thermodesulfatator autotrophicus</name>
    <dbReference type="NCBI Taxonomy" id="1795632"/>
    <lineage>
        <taxon>Bacteria</taxon>
        <taxon>Pseudomonadati</taxon>
        <taxon>Thermodesulfobacteriota</taxon>
        <taxon>Thermodesulfobacteria</taxon>
        <taxon>Thermodesulfobacteriales</taxon>
        <taxon>Thermodesulfatatoraceae</taxon>
        <taxon>Thermodesulfatator</taxon>
    </lineage>
</organism>
<dbReference type="PANTHER" id="PTHR48108:SF34">
    <property type="entry name" value="CBS DOMAIN-CONTAINING PROTEIN YHCV"/>
    <property type="match status" value="1"/>
</dbReference>
<gene>
    <name evidence="4" type="ORF">TH606_02510</name>
</gene>
<dbReference type="Gene3D" id="3.10.580.10">
    <property type="entry name" value="CBS-domain"/>
    <property type="match status" value="1"/>
</dbReference>
<dbReference type="InterPro" id="IPR046342">
    <property type="entry name" value="CBS_dom_sf"/>
</dbReference>
<evidence type="ECO:0000313" key="5">
    <source>
        <dbReference type="Proteomes" id="UP000076964"/>
    </source>
</evidence>
<evidence type="ECO:0000256" key="2">
    <source>
        <dbReference type="PROSITE-ProRule" id="PRU00703"/>
    </source>
</evidence>
<feature type="domain" description="CBS" evidence="3">
    <location>
        <begin position="7"/>
        <end position="63"/>
    </location>
</feature>
<dbReference type="InterPro" id="IPR000644">
    <property type="entry name" value="CBS_dom"/>
</dbReference>
<dbReference type="InterPro" id="IPR051462">
    <property type="entry name" value="CBS_domain-containing"/>
</dbReference>
<dbReference type="RefSeq" id="WP_068541123.1">
    <property type="nucleotide sequence ID" value="NZ_LSFI01000008.1"/>
</dbReference>